<comment type="caution">
    <text evidence="1">The sequence shown here is derived from an EMBL/GenBank/DDBJ whole genome shotgun (WGS) entry which is preliminary data.</text>
</comment>
<dbReference type="InterPro" id="IPR008822">
    <property type="entry name" value="Endonuclease_RusA-like"/>
</dbReference>
<dbReference type="Proteomes" id="UP001156664">
    <property type="component" value="Unassembled WGS sequence"/>
</dbReference>
<proteinExistence type="predicted"/>
<dbReference type="SUPFAM" id="SSF103084">
    <property type="entry name" value="Holliday junction resolvase RusA"/>
    <property type="match status" value="1"/>
</dbReference>
<name>A0ABQ5YSX3_9BURK</name>
<dbReference type="EMBL" id="BSOJ01000015">
    <property type="protein sequence ID" value="GLR26526.1"/>
    <property type="molecule type" value="Genomic_DNA"/>
</dbReference>
<accession>A0ABQ5YSX3</accession>
<organism evidence="1 2">
    <name type="scientific">Limnobacter litoralis</name>
    <dbReference type="NCBI Taxonomy" id="481366"/>
    <lineage>
        <taxon>Bacteria</taxon>
        <taxon>Pseudomonadati</taxon>
        <taxon>Pseudomonadota</taxon>
        <taxon>Betaproteobacteria</taxon>
        <taxon>Burkholderiales</taxon>
        <taxon>Burkholderiaceae</taxon>
        <taxon>Limnobacter</taxon>
    </lineage>
</organism>
<evidence type="ECO:0000313" key="1">
    <source>
        <dbReference type="EMBL" id="GLR26526.1"/>
    </source>
</evidence>
<dbReference type="Pfam" id="PF05866">
    <property type="entry name" value="RusA"/>
    <property type="match status" value="1"/>
</dbReference>
<dbReference type="InterPro" id="IPR036614">
    <property type="entry name" value="RusA-like_sf"/>
</dbReference>
<gene>
    <name evidence="1" type="ORF">GCM10007875_16160</name>
</gene>
<protein>
    <submittedName>
        <fullName evidence="1">Phage protein</fullName>
    </submittedName>
</protein>
<keyword evidence="2" id="KW-1185">Reference proteome</keyword>
<sequence length="116" mass="12905">MTTYTPEKTVSFENLVKLYASQAMAGKKLLDSMVCVDIHLWISVPASWSKKKQHQAITGEIRPMTKPDADNVAKAICDAMNEIVYTDDKQIVDLRVSKFYAEQPRSEVTVSPLGAA</sequence>
<reference evidence="2" key="1">
    <citation type="journal article" date="2019" name="Int. J. Syst. Evol. Microbiol.">
        <title>The Global Catalogue of Microorganisms (GCM) 10K type strain sequencing project: providing services to taxonomists for standard genome sequencing and annotation.</title>
        <authorList>
            <consortium name="The Broad Institute Genomics Platform"/>
            <consortium name="The Broad Institute Genome Sequencing Center for Infectious Disease"/>
            <person name="Wu L."/>
            <person name="Ma J."/>
        </authorList>
    </citation>
    <scope>NUCLEOTIDE SEQUENCE [LARGE SCALE GENOMIC DNA]</scope>
    <source>
        <strain evidence="2">NBRC 105857</strain>
    </source>
</reference>
<dbReference type="Gene3D" id="3.30.1330.70">
    <property type="entry name" value="Holliday junction resolvase RusA"/>
    <property type="match status" value="1"/>
</dbReference>
<evidence type="ECO:0000313" key="2">
    <source>
        <dbReference type="Proteomes" id="UP001156664"/>
    </source>
</evidence>